<feature type="region of interest" description="Disordered" evidence="1">
    <location>
        <begin position="1"/>
        <end position="120"/>
    </location>
</feature>
<feature type="compositionally biased region" description="Acidic residues" evidence="1">
    <location>
        <begin position="1"/>
        <end position="14"/>
    </location>
</feature>
<proteinExistence type="predicted"/>
<evidence type="ECO:0000313" key="3">
    <source>
        <dbReference type="Proteomes" id="UP000007014"/>
    </source>
</evidence>
<dbReference type="STRING" id="280699.M1V819"/>
<accession>M1V819</accession>
<reference evidence="2 3" key="2">
    <citation type="journal article" date="2007" name="BMC Biol.">
        <title>A 100%-complete sequence reveals unusually simple genomic features in the hot-spring red alga Cyanidioschyzon merolae.</title>
        <authorList>
            <person name="Nozaki H."/>
            <person name="Takano H."/>
            <person name="Misumi O."/>
            <person name="Terasawa K."/>
            <person name="Matsuzaki M."/>
            <person name="Maruyama S."/>
            <person name="Nishida K."/>
            <person name="Yagisawa F."/>
            <person name="Yoshida Y."/>
            <person name="Fujiwara T."/>
            <person name="Takio S."/>
            <person name="Tamura K."/>
            <person name="Chung S.J."/>
            <person name="Nakamura S."/>
            <person name="Kuroiwa H."/>
            <person name="Tanaka K."/>
            <person name="Sato N."/>
            <person name="Kuroiwa T."/>
        </authorList>
    </citation>
    <scope>NUCLEOTIDE SEQUENCE [LARGE SCALE GENOMIC DNA]</scope>
    <source>
        <strain evidence="2 3">10D</strain>
    </source>
</reference>
<protein>
    <submittedName>
        <fullName evidence="2">Uncharacterized protein</fullName>
    </submittedName>
</protein>
<sequence>MDNETFSDLDDDRPLDEVLKNSTRTESGTPPRKPIRKSKKNRSVPASASIPLRPGSLKQDPSLAGTEALEQEPASVSKNAESGAGENGASDKAVRASNSPAKKYALPGQRRDPPPENDPLRIFYTTMREEKLRKYGRSSVLADEWLMVHGLLDEETARSVLDARRKRQMEVLRQTP</sequence>
<dbReference type="PANTHER" id="PTHR33828">
    <property type="entry name" value="OS05G0596200 PROTEIN"/>
    <property type="match status" value="1"/>
</dbReference>
<dbReference type="EMBL" id="AP006492">
    <property type="protein sequence ID" value="BAM80239.1"/>
    <property type="molecule type" value="Genomic_DNA"/>
</dbReference>
<feature type="compositionally biased region" description="Basic residues" evidence="1">
    <location>
        <begin position="33"/>
        <end position="42"/>
    </location>
</feature>
<reference evidence="2 3" key="1">
    <citation type="journal article" date="2004" name="Nature">
        <title>Genome sequence of the ultrasmall unicellular red alga Cyanidioschyzon merolae 10D.</title>
        <authorList>
            <person name="Matsuzaki M."/>
            <person name="Misumi O."/>
            <person name="Shin-i T."/>
            <person name="Maruyama S."/>
            <person name="Takahara M."/>
            <person name="Miyagishima S."/>
            <person name="Mori T."/>
            <person name="Nishida K."/>
            <person name="Yagisawa F."/>
            <person name="Nishida K."/>
            <person name="Yoshida Y."/>
            <person name="Nishimura Y."/>
            <person name="Nakao S."/>
            <person name="Kobayashi T."/>
            <person name="Momoyama Y."/>
            <person name="Higashiyama T."/>
            <person name="Minoda A."/>
            <person name="Sano M."/>
            <person name="Nomoto H."/>
            <person name="Oishi K."/>
            <person name="Hayashi H."/>
            <person name="Ohta F."/>
            <person name="Nishizaka S."/>
            <person name="Haga S."/>
            <person name="Miura S."/>
            <person name="Morishita T."/>
            <person name="Kabeya Y."/>
            <person name="Terasawa K."/>
            <person name="Suzuki Y."/>
            <person name="Ishii Y."/>
            <person name="Asakawa S."/>
            <person name="Takano H."/>
            <person name="Ohta N."/>
            <person name="Kuroiwa H."/>
            <person name="Tanaka K."/>
            <person name="Shimizu N."/>
            <person name="Sugano S."/>
            <person name="Sato N."/>
            <person name="Nozaki H."/>
            <person name="Ogasawara N."/>
            <person name="Kohara Y."/>
            <person name="Kuroiwa T."/>
        </authorList>
    </citation>
    <scope>NUCLEOTIDE SEQUENCE [LARGE SCALE GENOMIC DNA]</scope>
    <source>
        <strain evidence="2 3">10D</strain>
    </source>
</reference>
<evidence type="ECO:0000313" key="2">
    <source>
        <dbReference type="EMBL" id="BAM80239.1"/>
    </source>
</evidence>
<dbReference type="KEGG" id="cme:CYME_CMJ330C"/>
<dbReference type="PANTHER" id="PTHR33828:SF2">
    <property type="entry name" value="NUCLEOLIN"/>
    <property type="match status" value="1"/>
</dbReference>
<name>M1V819_CYAM1</name>
<gene>
    <name evidence="2" type="ORF">CYME_CMJ330C</name>
</gene>
<dbReference type="GeneID" id="16994197"/>
<dbReference type="RefSeq" id="XP_005534846.1">
    <property type="nucleotide sequence ID" value="XM_005534789.1"/>
</dbReference>
<organism evidence="2 3">
    <name type="scientific">Cyanidioschyzon merolae (strain NIES-3377 / 10D)</name>
    <name type="common">Unicellular red alga</name>
    <dbReference type="NCBI Taxonomy" id="280699"/>
    <lineage>
        <taxon>Eukaryota</taxon>
        <taxon>Rhodophyta</taxon>
        <taxon>Bangiophyceae</taxon>
        <taxon>Cyanidiales</taxon>
        <taxon>Cyanidiaceae</taxon>
        <taxon>Cyanidioschyzon</taxon>
    </lineage>
</organism>
<keyword evidence="3" id="KW-1185">Reference proteome</keyword>
<dbReference type="OrthoDB" id="5830at2759"/>
<evidence type="ECO:0000256" key="1">
    <source>
        <dbReference type="SAM" id="MobiDB-lite"/>
    </source>
</evidence>
<dbReference type="Proteomes" id="UP000007014">
    <property type="component" value="Chromosome 10"/>
</dbReference>
<dbReference type="AlphaFoldDB" id="M1V819"/>